<feature type="domain" description="RNA polymerase sigma factor 70 region 4 type 2" evidence="7">
    <location>
        <begin position="105"/>
        <end position="157"/>
    </location>
</feature>
<dbReference type="InterPro" id="IPR036388">
    <property type="entry name" value="WH-like_DNA-bd_sf"/>
</dbReference>
<dbReference type="InterPro" id="IPR039425">
    <property type="entry name" value="RNA_pol_sigma-70-like"/>
</dbReference>
<dbReference type="InterPro" id="IPR013324">
    <property type="entry name" value="RNA_pol_sigma_r3/r4-like"/>
</dbReference>
<evidence type="ECO:0000313" key="9">
    <source>
        <dbReference type="Proteomes" id="UP000297031"/>
    </source>
</evidence>
<sequence length="166" mass="19641">MDSTTFKKMILPHYEEMYRVAYIILEDRHDAFDAVQEAVVKLWTKREELEGIQSAKGFCMTTIKRQCIDMTRTRYRRNEPLDIALENDEADDDLVKRIDQRDTLEKVTQLMDTLPAIQREALRLRAYSDCSVKEISELLGITTDNTRTLLSRARRQLKELYKHLIR</sequence>
<dbReference type="Pfam" id="PF04542">
    <property type="entry name" value="Sigma70_r2"/>
    <property type="match status" value="1"/>
</dbReference>
<dbReference type="GO" id="GO:0003677">
    <property type="term" value="F:DNA binding"/>
    <property type="evidence" value="ECO:0007669"/>
    <property type="project" value="UniProtKB-KW"/>
</dbReference>
<gene>
    <name evidence="8" type="ORF">E7746_07730</name>
</gene>
<dbReference type="Proteomes" id="UP000297031">
    <property type="component" value="Chromosome"/>
</dbReference>
<evidence type="ECO:0000256" key="1">
    <source>
        <dbReference type="ARBA" id="ARBA00010641"/>
    </source>
</evidence>
<dbReference type="InterPro" id="IPR014284">
    <property type="entry name" value="RNA_pol_sigma-70_dom"/>
</dbReference>
<dbReference type="NCBIfam" id="TIGR02937">
    <property type="entry name" value="sigma70-ECF"/>
    <property type="match status" value="1"/>
</dbReference>
<dbReference type="GO" id="GO:0006352">
    <property type="term" value="P:DNA-templated transcription initiation"/>
    <property type="evidence" value="ECO:0007669"/>
    <property type="project" value="InterPro"/>
</dbReference>
<dbReference type="InterPro" id="IPR013249">
    <property type="entry name" value="RNA_pol_sigma70_r4_t2"/>
</dbReference>
<proteinExistence type="inferred from homology"/>
<keyword evidence="2" id="KW-0805">Transcription regulation</keyword>
<name>A0A4P7VNW8_9BACT</name>
<comment type="similarity">
    <text evidence="1">Belongs to the sigma-70 factor family. ECF subfamily.</text>
</comment>
<keyword evidence="3" id="KW-0731">Sigma factor</keyword>
<dbReference type="OrthoDB" id="795989at2"/>
<evidence type="ECO:0000259" key="7">
    <source>
        <dbReference type="Pfam" id="PF08281"/>
    </source>
</evidence>
<protein>
    <submittedName>
        <fullName evidence="8">Sigma-70 family RNA polymerase sigma factor</fullName>
    </submittedName>
</protein>
<feature type="domain" description="RNA polymerase sigma-70 region 2" evidence="6">
    <location>
        <begin position="11"/>
        <end position="76"/>
    </location>
</feature>
<keyword evidence="5" id="KW-0804">Transcription</keyword>
<keyword evidence="9" id="KW-1185">Reference proteome</keyword>
<evidence type="ECO:0000256" key="2">
    <source>
        <dbReference type="ARBA" id="ARBA00023015"/>
    </source>
</evidence>
<evidence type="ECO:0000256" key="4">
    <source>
        <dbReference type="ARBA" id="ARBA00023125"/>
    </source>
</evidence>
<dbReference type="Gene3D" id="1.10.1740.10">
    <property type="match status" value="1"/>
</dbReference>
<dbReference type="SUPFAM" id="SSF88946">
    <property type="entry name" value="Sigma2 domain of RNA polymerase sigma factors"/>
    <property type="match status" value="1"/>
</dbReference>
<dbReference type="PANTHER" id="PTHR43133">
    <property type="entry name" value="RNA POLYMERASE ECF-TYPE SIGMA FACTO"/>
    <property type="match status" value="1"/>
</dbReference>
<dbReference type="KEGG" id="mgod:E7746_07730"/>
<dbReference type="EMBL" id="CP039393">
    <property type="protein sequence ID" value="QCD35785.1"/>
    <property type="molecule type" value="Genomic_DNA"/>
</dbReference>
<evidence type="ECO:0000256" key="3">
    <source>
        <dbReference type="ARBA" id="ARBA00023082"/>
    </source>
</evidence>
<dbReference type="InterPro" id="IPR007627">
    <property type="entry name" value="RNA_pol_sigma70_r2"/>
</dbReference>
<dbReference type="GO" id="GO:0016987">
    <property type="term" value="F:sigma factor activity"/>
    <property type="evidence" value="ECO:0007669"/>
    <property type="project" value="UniProtKB-KW"/>
</dbReference>
<dbReference type="InterPro" id="IPR013325">
    <property type="entry name" value="RNA_pol_sigma_r2"/>
</dbReference>
<dbReference type="PANTHER" id="PTHR43133:SF8">
    <property type="entry name" value="RNA POLYMERASE SIGMA FACTOR HI_1459-RELATED"/>
    <property type="match status" value="1"/>
</dbReference>
<keyword evidence="4" id="KW-0238">DNA-binding</keyword>
<dbReference type="Gene3D" id="1.10.10.10">
    <property type="entry name" value="Winged helix-like DNA-binding domain superfamily/Winged helix DNA-binding domain"/>
    <property type="match status" value="1"/>
</dbReference>
<organism evidence="8 9">
    <name type="scientific">Muribaculum gordoncarteri</name>
    <dbReference type="NCBI Taxonomy" id="2530390"/>
    <lineage>
        <taxon>Bacteria</taxon>
        <taxon>Pseudomonadati</taxon>
        <taxon>Bacteroidota</taxon>
        <taxon>Bacteroidia</taxon>
        <taxon>Bacteroidales</taxon>
        <taxon>Muribaculaceae</taxon>
        <taxon>Muribaculum</taxon>
    </lineage>
</organism>
<dbReference type="Pfam" id="PF08281">
    <property type="entry name" value="Sigma70_r4_2"/>
    <property type="match status" value="1"/>
</dbReference>
<evidence type="ECO:0000256" key="5">
    <source>
        <dbReference type="ARBA" id="ARBA00023163"/>
    </source>
</evidence>
<dbReference type="CDD" id="cd06171">
    <property type="entry name" value="Sigma70_r4"/>
    <property type="match status" value="1"/>
</dbReference>
<accession>A0A4P7VNW8</accession>
<evidence type="ECO:0000259" key="6">
    <source>
        <dbReference type="Pfam" id="PF04542"/>
    </source>
</evidence>
<reference evidence="8 9" key="1">
    <citation type="submission" date="2019-02" db="EMBL/GenBank/DDBJ databases">
        <title>Isolation and identification of novel species under the genus Muribaculum.</title>
        <authorList>
            <person name="Miyake S."/>
            <person name="Ding Y."/>
            <person name="Low A."/>
            <person name="Soh M."/>
            <person name="Seedorf H."/>
        </authorList>
    </citation>
    <scope>NUCLEOTIDE SEQUENCE [LARGE SCALE GENOMIC DNA]</scope>
    <source>
        <strain evidence="8 9">TLL-A4</strain>
    </source>
</reference>
<dbReference type="SUPFAM" id="SSF88659">
    <property type="entry name" value="Sigma3 and sigma4 domains of RNA polymerase sigma factors"/>
    <property type="match status" value="1"/>
</dbReference>
<evidence type="ECO:0000313" key="8">
    <source>
        <dbReference type="EMBL" id="QCD35785.1"/>
    </source>
</evidence>
<dbReference type="AlphaFoldDB" id="A0A4P7VNW8"/>